<evidence type="ECO:0000256" key="3">
    <source>
        <dbReference type="ARBA" id="ARBA00023002"/>
    </source>
</evidence>
<proteinExistence type="inferred from homology"/>
<keyword evidence="6" id="KW-1185">Reference proteome</keyword>
<evidence type="ECO:0000256" key="1">
    <source>
        <dbReference type="ARBA" id="ARBA00006484"/>
    </source>
</evidence>
<comment type="similarity">
    <text evidence="1 4">Belongs to the short-chain dehydrogenases/reductases (SDR) family.</text>
</comment>
<comment type="caution">
    <text evidence="5">The sequence shown here is derived from an EMBL/GenBank/DDBJ whole genome shotgun (WGS) entry which is preliminary data.</text>
</comment>
<dbReference type="PRINTS" id="PR00081">
    <property type="entry name" value="GDHRDH"/>
</dbReference>
<protein>
    <submittedName>
        <fullName evidence="5">NAD(P)-binding protein</fullName>
    </submittedName>
</protein>
<gene>
    <name evidence="5" type="ORF">B0H15DRAFT_848197</name>
</gene>
<sequence>MGTILARLSPPKFKPARDIEDLSGKVVLVTGGNAGIGYETVKQLLLKNAKVYVAARSPEKAHDAIKRLEQETKKTAIFLQLDLADLTSVRKAAETFLAQESKLDILINNAGVMVPPREQLTAQNYDLQFGTNVVGHFLFTELLIPALTKSHEETKLPARVVNVSSMGHRLAPGDGIELATLKGGPERDAWLKKKADLSGRWTLYGQSKLGNILVSNYLARKYSDVLVSCAIHPGFIRTDLFQYGNLFERLGGTLGYPTPLGAYTQLWAATYATPTEITGQWVMPFGKVQPSWLDKRGRSVALEEKLIAYLKEQVANF</sequence>
<reference evidence="5" key="1">
    <citation type="submission" date="2023-03" db="EMBL/GenBank/DDBJ databases">
        <title>Massive genome expansion in bonnet fungi (Mycena s.s.) driven by repeated elements and novel gene families across ecological guilds.</title>
        <authorList>
            <consortium name="Lawrence Berkeley National Laboratory"/>
            <person name="Harder C.B."/>
            <person name="Miyauchi S."/>
            <person name="Viragh M."/>
            <person name="Kuo A."/>
            <person name="Thoen E."/>
            <person name="Andreopoulos B."/>
            <person name="Lu D."/>
            <person name="Skrede I."/>
            <person name="Drula E."/>
            <person name="Henrissat B."/>
            <person name="Morin E."/>
            <person name="Kohler A."/>
            <person name="Barry K."/>
            <person name="LaButti K."/>
            <person name="Morin E."/>
            <person name="Salamov A."/>
            <person name="Lipzen A."/>
            <person name="Mereny Z."/>
            <person name="Hegedus B."/>
            <person name="Baldrian P."/>
            <person name="Stursova M."/>
            <person name="Weitz H."/>
            <person name="Taylor A."/>
            <person name="Grigoriev I.V."/>
            <person name="Nagy L.G."/>
            <person name="Martin F."/>
            <person name="Kauserud H."/>
        </authorList>
    </citation>
    <scope>NUCLEOTIDE SEQUENCE</scope>
    <source>
        <strain evidence="5">CBHHK173m</strain>
    </source>
</reference>
<organism evidence="5 6">
    <name type="scientific">Mycena belliarum</name>
    <dbReference type="NCBI Taxonomy" id="1033014"/>
    <lineage>
        <taxon>Eukaryota</taxon>
        <taxon>Fungi</taxon>
        <taxon>Dikarya</taxon>
        <taxon>Basidiomycota</taxon>
        <taxon>Agaricomycotina</taxon>
        <taxon>Agaricomycetes</taxon>
        <taxon>Agaricomycetidae</taxon>
        <taxon>Agaricales</taxon>
        <taxon>Marasmiineae</taxon>
        <taxon>Mycenaceae</taxon>
        <taxon>Mycena</taxon>
    </lineage>
</organism>
<evidence type="ECO:0000313" key="6">
    <source>
        <dbReference type="Proteomes" id="UP001222325"/>
    </source>
</evidence>
<dbReference type="InterPro" id="IPR036291">
    <property type="entry name" value="NAD(P)-bd_dom_sf"/>
</dbReference>
<dbReference type="InterPro" id="IPR002347">
    <property type="entry name" value="SDR_fam"/>
</dbReference>
<dbReference type="AlphaFoldDB" id="A0AAD6XMD3"/>
<evidence type="ECO:0000256" key="2">
    <source>
        <dbReference type="ARBA" id="ARBA00022857"/>
    </source>
</evidence>
<dbReference type="EMBL" id="JARJCN010000037">
    <property type="protein sequence ID" value="KAJ7084581.1"/>
    <property type="molecule type" value="Genomic_DNA"/>
</dbReference>
<dbReference type="Pfam" id="PF00106">
    <property type="entry name" value="adh_short"/>
    <property type="match status" value="1"/>
</dbReference>
<evidence type="ECO:0000256" key="4">
    <source>
        <dbReference type="RuleBase" id="RU000363"/>
    </source>
</evidence>
<dbReference type="PANTHER" id="PTHR24320:SF236">
    <property type="entry name" value="SHORT-CHAIN DEHYDROGENASE-RELATED"/>
    <property type="match status" value="1"/>
</dbReference>
<keyword evidence="3" id="KW-0560">Oxidoreductase</keyword>
<dbReference type="Proteomes" id="UP001222325">
    <property type="component" value="Unassembled WGS sequence"/>
</dbReference>
<dbReference type="Gene3D" id="3.40.50.720">
    <property type="entry name" value="NAD(P)-binding Rossmann-like Domain"/>
    <property type="match status" value="1"/>
</dbReference>
<dbReference type="SUPFAM" id="SSF51735">
    <property type="entry name" value="NAD(P)-binding Rossmann-fold domains"/>
    <property type="match status" value="1"/>
</dbReference>
<evidence type="ECO:0000313" key="5">
    <source>
        <dbReference type="EMBL" id="KAJ7084581.1"/>
    </source>
</evidence>
<dbReference type="PANTHER" id="PTHR24320">
    <property type="entry name" value="RETINOL DEHYDROGENASE"/>
    <property type="match status" value="1"/>
</dbReference>
<keyword evidence="2" id="KW-0521">NADP</keyword>
<dbReference type="GO" id="GO:0016491">
    <property type="term" value="F:oxidoreductase activity"/>
    <property type="evidence" value="ECO:0007669"/>
    <property type="project" value="UniProtKB-KW"/>
</dbReference>
<dbReference type="PRINTS" id="PR00080">
    <property type="entry name" value="SDRFAMILY"/>
</dbReference>
<name>A0AAD6XMD3_9AGAR</name>
<accession>A0AAD6XMD3</accession>